<dbReference type="PANTHER" id="PTHR19372:SF7">
    <property type="entry name" value="SULFITE OXIDASE, MITOCHONDRIAL"/>
    <property type="match status" value="1"/>
</dbReference>
<organism evidence="2 3">
    <name type="scientific">Rhizobium leguminosarum</name>
    <dbReference type="NCBI Taxonomy" id="384"/>
    <lineage>
        <taxon>Bacteria</taxon>
        <taxon>Pseudomonadati</taxon>
        <taxon>Pseudomonadota</taxon>
        <taxon>Alphaproteobacteria</taxon>
        <taxon>Hyphomicrobiales</taxon>
        <taxon>Rhizobiaceae</taxon>
        <taxon>Rhizobium/Agrobacterium group</taxon>
        <taxon>Rhizobium</taxon>
    </lineage>
</organism>
<dbReference type="InterPro" id="IPR036374">
    <property type="entry name" value="OxRdtase_Mopterin-bd_sf"/>
</dbReference>
<reference evidence="2 3" key="1">
    <citation type="submission" date="2019-12" db="EMBL/GenBank/DDBJ databases">
        <title>Rhizobium genotypes associated with high levels of biological nitrogen fixation by grain legumes in a temperate-maritime cropping system.</title>
        <authorList>
            <person name="Maluk M."/>
            <person name="Francesc Ferrando Molina F."/>
            <person name="Lopez Del Egido L."/>
            <person name="Lafos M."/>
            <person name="Langarica-Fuentes A."/>
            <person name="Gebre Yohannes G."/>
            <person name="Young M.W."/>
            <person name="Martin P."/>
            <person name="Gantlett R."/>
            <person name="Kenicer G."/>
            <person name="Hawes C."/>
            <person name="Begg G.S."/>
            <person name="Quilliam R.S."/>
            <person name="Squire G.R."/>
            <person name="Poole P.S."/>
            <person name="Young P.W."/>
            <person name="Iannetta P.M."/>
            <person name="James E.K."/>
        </authorList>
    </citation>
    <scope>NUCLEOTIDE SEQUENCE [LARGE SCALE GENOMIC DNA]</scope>
    <source>
        <strain evidence="2 3">JHI54</strain>
    </source>
</reference>
<dbReference type="SUPFAM" id="SSF56524">
    <property type="entry name" value="Oxidoreductase molybdopterin-binding domain"/>
    <property type="match status" value="1"/>
</dbReference>
<dbReference type="EMBL" id="WUFV01000015">
    <property type="protein sequence ID" value="NEK17775.1"/>
    <property type="molecule type" value="Genomic_DNA"/>
</dbReference>
<evidence type="ECO:0000259" key="1">
    <source>
        <dbReference type="Pfam" id="PF00174"/>
    </source>
</evidence>
<comment type="caution">
    <text evidence="2">The sequence shown here is derived from an EMBL/GenBank/DDBJ whole genome shotgun (WGS) entry which is preliminary data.</text>
</comment>
<dbReference type="SUPFAM" id="SSF81296">
    <property type="entry name" value="E set domains"/>
    <property type="match status" value="1"/>
</dbReference>
<dbReference type="GO" id="GO:0008482">
    <property type="term" value="F:sulfite oxidase activity"/>
    <property type="evidence" value="ECO:0007669"/>
    <property type="project" value="TreeGrafter"/>
</dbReference>
<proteinExistence type="predicted"/>
<dbReference type="InterPro" id="IPR008335">
    <property type="entry name" value="Mopterin_OxRdtase_euk"/>
</dbReference>
<dbReference type="RefSeq" id="WP_164048317.1">
    <property type="nucleotide sequence ID" value="NZ_WUFV01000015.1"/>
</dbReference>
<dbReference type="Gene3D" id="2.60.40.650">
    <property type="match status" value="1"/>
</dbReference>
<feature type="domain" description="Oxidoreductase molybdopterin-binding" evidence="1">
    <location>
        <begin position="79"/>
        <end position="243"/>
    </location>
</feature>
<name>A0A7K3VKU8_RHILE</name>
<dbReference type="GO" id="GO:0043546">
    <property type="term" value="F:molybdopterin cofactor binding"/>
    <property type="evidence" value="ECO:0007669"/>
    <property type="project" value="TreeGrafter"/>
</dbReference>
<dbReference type="PRINTS" id="PR00407">
    <property type="entry name" value="EUMOPTERIN"/>
</dbReference>
<evidence type="ECO:0000313" key="3">
    <source>
        <dbReference type="Proteomes" id="UP000471705"/>
    </source>
</evidence>
<dbReference type="GO" id="GO:0006790">
    <property type="term" value="P:sulfur compound metabolic process"/>
    <property type="evidence" value="ECO:0007669"/>
    <property type="project" value="TreeGrafter"/>
</dbReference>
<dbReference type="Proteomes" id="UP000471705">
    <property type="component" value="Unassembled WGS sequence"/>
</dbReference>
<dbReference type="InterPro" id="IPR000572">
    <property type="entry name" value="OxRdtase_Mopterin-bd_dom"/>
</dbReference>
<accession>A0A7K3VKU8</accession>
<dbReference type="Gene3D" id="3.90.420.10">
    <property type="entry name" value="Oxidoreductase, molybdopterin-binding domain"/>
    <property type="match status" value="1"/>
</dbReference>
<dbReference type="InterPro" id="IPR014756">
    <property type="entry name" value="Ig_E-set"/>
</dbReference>
<dbReference type="PANTHER" id="PTHR19372">
    <property type="entry name" value="SULFITE REDUCTASE"/>
    <property type="match status" value="1"/>
</dbReference>
<dbReference type="Pfam" id="PF00174">
    <property type="entry name" value="Oxidored_molyb"/>
    <property type="match status" value="1"/>
</dbReference>
<gene>
    <name evidence="2" type="ORF">GR257_23425</name>
</gene>
<evidence type="ECO:0000313" key="2">
    <source>
        <dbReference type="EMBL" id="NEK17775.1"/>
    </source>
</evidence>
<protein>
    <submittedName>
        <fullName evidence="2">Molybdopterin-dependent oxidoreductase</fullName>
    </submittedName>
</protein>
<dbReference type="GO" id="GO:0020037">
    <property type="term" value="F:heme binding"/>
    <property type="evidence" value="ECO:0007669"/>
    <property type="project" value="TreeGrafter"/>
</dbReference>
<dbReference type="AlphaFoldDB" id="A0A7K3VKU8"/>
<sequence length="384" mass="42616">MPVLQRREFIVQGSAVLAGIAGLYSSLAYAFPTRPGEKVIPWLDQPMESPDPVGIQTQLVWEDLDAFITPNDRFFSISHFDRPTIDDKSWSLDIGGLVKKPLKLTLADIKARPRQEVVFTVECSGNHGFPFFTGGIGNARWTGTPLAPILQEAGVLEKGIEVVFFGTDKGEVAIRDVKMQQNFARSMSLADAMNPDNLLCYEMNGATLPAPNGFPLRLITPGWYGIANVKWLKGIEVRDARFMSLLMGRDYVTIREEEHNGETVWAETSVGRALLKSAPAKVTRNDSGHRVVGAAWGAPIDRVELKIDQGPWMPAVIDHSEEAEYAWKIWSLDWPNPSPGEHTVTSRAISAAGQIQPAMDDPLIAKKHTYWESNGQVTRRIRIV</sequence>
<dbReference type="CDD" id="cd02110">
    <property type="entry name" value="SO_family_Moco_dimer"/>
    <property type="match status" value="1"/>
</dbReference>